<feature type="non-terminal residue" evidence="1">
    <location>
        <position position="1"/>
    </location>
</feature>
<dbReference type="AlphaFoldDB" id="A0A8H7QIJ5"/>
<organism evidence="1 2">
    <name type="scientific">Mucor saturninus</name>
    <dbReference type="NCBI Taxonomy" id="64648"/>
    <lineage>
        <taxon>Eukaryota</taxon>
        <taxon>Fungi</taxon>
        <taxon>Fungi incertae sedis</taxon>
        <taxon>Mucoromycota</taxon>
        <taxon>Mucoromycotina</taxon>
        <taxon>Mucoromycetes</taxon>
        <taxon>Mucorales</taxon>
        <taxon>Mucorineae</taxon>
        <taxon>Mucoraceae</taxon>
        <taxon>Mucor</taxon>
    </lineage>
</organism>
<name>A0A8H7QIJ5_9FUNG</name>
<accession>A0A8H7QIJ5</accession>
<evidence type="ECO:0000313" key="1">
    <source>
        <dbReference type="EMBL" id="KAG2192874.1"/>
    </source>
</evidence>
<gene>
    <name evidence="1" type="ORF">INT47_006046</name>
</gene>
<proteinExistence type="predicted"/>
<dbReference type="OrthoDB" id="2270010at2759"/>
<dbReference type="Proteomes" id="UP000603453">
    <property type="component" value="Unassembled WGS sequence"/>
</dbReference>
<comment type="caution">
    <text evidence="1">The sequence shown here is derived from an EMBL/GenBank/DDBJ whole genome shotgun (WGS) entry which is preliminary data.</text>
</comment>
<sequence length="177" mass="20238">MEALTPSTLPGVMQLNTGVTIKVESASWKECLAEINEACAYGWRITNSNKQPMDLSLEEAKARNISLCFSVSLNSIAVIVLVDSKCTLRVRSFYAYPEFYEPIIEKDHTNYVPGDFMDDIRTLSLPRDRLNEILQQLKHSSKAPRQIRIDVLKAADSYGRKSHRKVNYHDIWNTMNK</sequence>
<dbReference type="EMBL" id="JAEPRD010000263">
    <property type="protein sequence ID" value="KAG2192874.1"/>
    <property type="molecule type" value="Genomic_DNA"/>
</dbReference>
<protein>
    <submittedName>
        <fullName evidence="1">Uncharacterized protein</fullName>
    </submittedName>
</protein>
<reference evidence="1" key="1">
    <citation type="submission" date="2020-12" db="EMBL/GenBank/DDBJ databases">
        <title>Metabolic potential, ecology and presence of endohyphal bacteria is reflected in genomic diversity of Mucoromycotina.</title>
        <authorList>
            <person name="Muszewska A."/>
            <person name="Okrasinska A."/>
            <person name="Steczkiewicz K."/>
            <person name="Drgas O."/>
            <person name="Orlowska M."/>
            <person name="Perlinska-Lenart U."/>
            <person name="Aleksandrzak-Piekarczyk T."/>
            <person name="Szatraj K."/>
            <person name="Zielenkiewicz U."/>
            <person name="Pilsyk S."/>
            <person name="Malc E."/>
            <person name="Mieczkowski P."/>
            <person name="Kruszewska J.S."/>
            <person name="Biernat P."/>
            <person name="Pawlowska J."/>
        </authorList>
    </citation>
    <scope>NUCLEOTIDE SEQUENCE</scope>
    <source>
        <strain evidence="1">WA0000017839</strain>
    </source>
</reference>
<evidence type="ECO:0000313" key="2">
    <source>
        <dbReference type="Proteomes" id="UP000603453"/>
    </source>
</evidence>
<keyword evidence="2" id="KW-1185">Reference proteome</keyword>